<keyword evidence="4" id="KW-0503">Monooxygenase</keyword>
<evidence type="ECO:0000256" key="3">
    <source>
        <dbReference type="ARBA" id="ARBA00023002"/>
    </source>
</evidence>
<sequence>MKSLKIGNLCASMPIVQGGMGVGVSLAGLASAVANQGGVGVISSAGLGAIYNNYSKDYRTASIWGLKEELRKAREATKGIIGVNVMVAMSNFADMVKTAIAEKADIIFSGAGLPLNLPSFLTEDAKTKLAPIVSSARAAKVLCQKWFSEYKYIPDAIVVEGPKAGGHLGYKADQISDEHYSLEAIVPQIVAEVRAFEAEHNCSIPVIAGGGIYTGEDIYRIMALGADGVQMGTRFVTTDECDADPAFKQSYIEAHEEDIEIIQSPVGMPGRAIRNSFLDRVKEGLKVPKACPFDCIKTCDVTHSPYCIMLALYNAFKGKLRNGYAFCGSNAWRAEKIQSVRELMTSLRTEYDSFAAKCEGFSLREKLFGAK</sequence>
<dbReference type="SUPFAM" id="SSF51412">
    <property type="entry name" value="Inosine monophosphate dehydrogenase (IMPDH)"/>
    <property type="match status" value="1"/>
</dbReference>
<dbReference type="RefSeq" id="WP_044053914.1">
    <property type="nucleotide sequence ID" value="NZ_CAUATG010000020.1"/>
</dbReference>
<evidence type="ECO:0000313" key="4">
    <source>
        <dbReference type="EMBL" id="KAA2365638.1"/>
    </source>
</evidence>
<dbReference type="PANTHER" id="PTHR32332:SF18">
    <property type="entry name" value="2-NITROPROPANE DIOXYGENASE"/>
    <property type="match status" value="1"/>
</dbReference>
<reference evidence="4 5" key="1">
    <citation type="journal article" date="2019" name="Nat. Med.">
        <title>A library of human gut bacterial isolates paired with longitudinal multiomics data enables mechanistic microbiome research.</title>
        <authorList>
            <person name="Poyet M."/>
            <person name="Groussin M."/>
            <person name="Gibbons S.M."/>
            <person name="Avila-Pacheco J."/>
            <person name="Jiang X."/>
            <person name="Kearney S.M."/>
            <person name="Perrotta A.R."/>
            <person name="Berdy B."/>
            <person name="Zhao S."/>
            <person name="Lieberman T.D."/>
            <person name="Swanson P.K."/>
            <person name="Smith M."/>
            <person name="Roesemann S."/>
            <person name="Alexander J.E."/>
            <person name="Rich S.A."/>
            <person name="Livny J."/>
            <person name="Vlamakis H."/>
            <person name="Clish C."/>
            <person name="Bullock K."/>
            <person name="Deik A."/>
            <person name="Scott J."/>
            <person name="Pierce K.A."/>
            <person name="Xavier R.J."/>
            <person name="Alm E.J."/>
        </authorList>
    </citation>
    <scope>NUCLEOTIDE SEQUENCE [LARGE SCALE GENOMIC DNA]</scope>
    <source>
        <strain evidence="4 5">BIOML-A2</strain>
    </source>
</reference>
<dbReference type="PANTHER" id="PTHR32332">
    <property type="entry name" value="2-NITROPROPANE DIOXYGENASE"/>
    <property type="match status" value="1"/>
</dbReference>
<dbReference type="GeneID" id="92758115"/>
<dbReference type="AlphaFoldDB" id="A0A5B3FWF8"/>
<comment type="caution">
    <text evidence="4">The sequence shown here is derived from an EMBL/GenBank/DDBJ whole genome shotgun (WGS) entry which is preliminary data.</text>
</comment>
<dbReference type="InterPro" id="IPR013785">
    <property type="entry name" value="Aldolase_TIM"/>
</dbReference>
<name>A0A5B3FWF8_9BACT</name>
<keyword evidence="3" id="KW-0560">Oxidoreductase</keyword>
<dbReference type="InterPro" id="IPR004136">
    <property type="entry name" value="NMO"/>
</dbReference>
<evidence type="ECO:0000256" key="1">
    <source>
        <dbReference type="ARBA" id="ARBA00022630"/>
    </source>
</evidence>
<dbReference type="GO" id="GO:0018580">
    <property type="term" value="F:nitronate monooxygenase activity"/>
    <property type="evidence" value="ECO:0007669"/>
    <property type="project" value="InterPro"/>
</dbReference>
<dbReference type="EMBL" id="VVXK01000033">
    <property type="protein sequence ID" value="KAA2365638.1"/>
    <property type="molecule type" value="Genomic_DNA"/>
</dbReference>
<evidence type="ECO:0000256" key="2">
    <source>
        <dbReference type="ARBA" id="ARBA00022643"/>
    </source>
</evidence>
<gene>
    <name evidence="4" type="ORF">F2Y13_14745</name>
</gene>
<dbReference type="CDD" id="cd04730">
    <property type="entry name" value="NPD_like"/>
    <property type="match status" value="1"/>
</dbReference>
<accession>A0A5B3FWF8</accession>
<proteinExistence type="predicted"/>
<protein>
    <submittedName>
        <fullName evidence="4">Nitronate monooxygenase</fullName>
    </submittedName>
</protein>
<organism evidence="4 5">
    <name type="scientific">Alistipes shahii</name>
    <dbReference type="NCBI Taxonomy" id="328814"/>
    <lineage>
        <taxon>Bacteria</taxon>
        <taxon>Pseudomonadati</taxon>
        <taxon>Bacteroidota</taxon>
        <taxon>Bacteroidia</taxon>
        <taxon>Bacteroidales</taxon>
        <taxon>Rikenellaceae</taxon>
        <taxon>Alistipes</taxon>
    </lineage>
</organism>
<keyword evidence="2" id="KW-0288">FMN</keyword>
<evidence type="ECO:0000313" key="5">
    <source>
        <dbReference type="Proteomes" id="UP000323567"/>
    </source>
</evidence>
<dbReference type="Pfam" id="PF03060">
    <property type="entry name" value="NMO"/>
    <property type="match status" value="1"/>
</dbReference>
<keyword evidence="1" id="KW-0285">Flavoprotein</keyword>
<dbReference type="Proteomes" id="UP000323567">
    <property type="component" value="Unassembled WGS sequence"/>
</dbReference>
<dbReference type="Gene3D" id="3.20.20.70">
    <property type="entry name" value="Aldolase class I"/>
    <property type="match status" value="1"/>
</dbReference>